<accession>A0A5C2RW79</accession>
<reference evidence="2" key="1">
    <citation type="journal article" date="2018" name="Genome Biol. Evol.">
        <title>Genomics and development of Lentinus tigrinus, a white-rot wood-decaying mushroom with dimorphic fruiting bodies.</title>
        <authorList>
            <person name="Wu B."/>
            <person name="Xu Z."/>
            <person name="Knudson A."/>
            <person name="Carlson A."/>
            <person name="Chen N."/>
            <person name="Kovaka S."/>
            <person name="LaButti K."/>
            <person name="Lipzen A."/>
            <person name="Pennachio C."/>
            <person name="Riley R."/>
            <person name="Schakwitz W."/>
            <person name="Umezawa K."/>
            <person name="Ohm R.A."/>
            <person name="Grigoriev I.V."/>
            <person name="Nagy L.G."/>
            <person name="Gibbons J."/>
            <person name="Hibbett D."/>
        </authorList>
    </citation>
    <scope>NUCLEOTIDE SEQUENCE [LARGE SCALE GENOMIC DNA]</scope>
    <source>
        <strain evidence="2">ALCF2SS1-6</strain>
    </source>
</reference>
<dbReference type="AlphaFoldDB" id="A0A5C2RW79"/>
<gene>
    <name evidence="2" type="ORF">L227DRAFT_615451</name>
</gene>
<name>A0A5C2RW79_9APHY</name>
<proteinExistence type="predicted"/>
<evidence type="ECO:0000313" key="2">
    <source>
        <dbReference type="EMBL" id="RPD55379.1"/>
    </source>
</evidence>
<organism evidence="2 3">
    <name type="scientific">Lentinus tigrinus ALCF2SS1-6</name>
    <dbReference type="NCBI Taxonomy" id="1328759"/>
    <lineage>
        <taxon>Eukaryota</taxon>
        <taxon>Fungi</taxon>
        <taxon>Dikarya</taxon>
        <taxon>Basidiomycota</taxon>
        <taxon>Agaricomycotina</taxon>
        <taxon>Agaricomycetes</taxon>
        <taxon>Polyporales</taxon>
        <taxon>Polyporaceae</taxon>
        <taxon>Lentinus</taxon>
    </lineage>
</organism>
<dbReference type="EMBL" id="ML122296">
    <property type="protein sequence ID" value="RPD55379.1"/>
    <property type="molecule type" value="Genomic_DNA"/>
</dbReference>
<evidence type="ECO:0000256" key="1">
    <source>
        <dbReference type="SAM" id="MobiDB-lite"/>
    </source>
</evidence>
<keyword evidence="3" id="KW-1185">Reference proteome</keyword>
<protein>
    <submittedName>
        <fullName evidence="2">Uncharacterized protein</fullName>
    </submittedName>
</protein>
<dbReference type="Proteomes" id="UP000313359">
    <property type="component" value="Unassembled WGS sequence"/>
</dbReference>
<feature type="region of interest" description="Disordered" evidence="1">
    <location>
        <begin position="201"/>
        <end position="220"/>
    </location>
</feature>
<sequence length="220" mass="25089">MSTNSRDYASYLMHSRISRIFQLLGFNRLYTVTPPETRQRTTLDAIPEDPPPLVREYPPSRQVIVPQALYSRYAGDLAHRRDELSSQNSEYLARVPFALKNPVPGYHGIPMALLIQGRGEAFGSYVHAGEEPVLTELVSRGIMEIQLEVRWPAYPNWVFRRKIPIADIVTRKPFTRLVLACNLANVFKLFTMVSAHSQAHASASVAHQKHNRKPNIRESR</sequence>
<evidence type="ECO:0000313" key="3">
    <source>
        <dbReference type="Proteomes" id="UP000313359"/>
    </source>
</evidence>